<organism evidence="6">
    <name type="scientific">Nitrosopumilus spindle-shaped virus</name>
    <dbReference type="NCBI Taxonomy" id="2508184"/>
    <lineage>
        <taxon>Viruses</taxon>
        <taxon>Viruses incertae sedis</taxon>
        <taxon>Thaspiviridae</taxon>
        <taxon>Nitmarvirus</taxon>
        <taxon>Nitmarvirus maris</taxon>
        <taxon>Nitmarvirus NSV1</taxon>
    </lineage>
</organism>
<dbReference type="GO" id="GO:0006275">
    <property type="term" value="P:regulation of DNA replication"/>
    <property type="evidence" value="ECO:0007669"/>
    <property type="project" value="InterPro"/>
</dbReference>
<accession>A0A514K5E1</accession>
<dbReference type="HAMAP" id="MF_00317">
    <property type="entry name" value="DNApol_clamp_arch"/>
    <property type="match status" value="1"/>
</dbReference>
<dbReference type="InterPro" id="IPR046938">
    <property type="entry name" value="DNA_clamp_sf"/>
</dbReference>
<feature type="domain" description="Proliferating cell nuclear antigen PCNA N-terminal" evidence="4">
    <location>
        <begin position="21"/>
        <end position="102"/>
    </location>
</feature>
<comment type="similarity">
    <text evidence="1 3">Belongs to the PCNA family.</text>
</comment>
<name>A0A514K5E1_9VIRU</name>
<reference evidence="6" key="1">
    <citation type="submission" date="2019-02" db="EMBL/GenBank/DDBJ databases">
        <title>Spindle-shaped viruses infect a marine ammonia-oxidizing thaumarchaeon.</title>
        <authorList>
            <person name="Kim J.-G."/>
            <person name="Kim S.-J."/>
            <person name="Rhee S.-K."/>
        </authorList>
    </citation>
    <scope>NUCLEOTIDE SEQUENCE [LARGE SCALE GENOMIC DNA]</scope>
    <source>
        <strain evidence="6">NSV7</strain>
    </source>
</reference>
<dbReference type="GO" id="GO:0030337">
    <property type="term" value="F:DNA polymerase processivity factor activity"/>
    <property type="evidence" value="ECO:0007669"/>
    <property type="project" value="InterPro"/>
</dbReference>
<evidence type="ECO:0000259" key="4">
    <source>
        <dbReference type="Pfam" id="PF00705"/>
    </source>
</evidence>
<feature type="domain" description="Proliferating cell nuclear antigen PCNA C-terminal" evidence="5">
    <location>
        <begin position="131"/>
        <end position="248"/>
    </location>
</feature>
<dbReference type="GO" id="GO:0006272">
    <property type="term" value="P:leading strand elongation"/>
    <property type="evidence" value="ECO:0007669"/>
    <property type="project" value="TreeGrafter"/>
</dbReference>
<sequence length="252" mass="28803">MMDSTNDVIEKSIQSIRTDKATLEQILKSFKVVLDECTLGIDQSGLFFRALDPRHISLIDMRLPKSIFQEWNISKEISFEVDVELFLKIVKSLDKKQSVLLEIFKDEIKISNKESSTLLNIREGNPQETPVPNIIFDQKITSTQNEFLKVLRSIDAISDYVTIEKTFDYCYVSGKGEKGSSKNELSTVFNFGTSETISESTYNLDYLMPFLKTVPKDQIVDLEFSSTKPVKLTTKINEIGIIQFYLAPRVEN</sequence>
<dbReference type="PRINTS" id="PR00339">
    <property type="entry name" value="PCNACYCLIN"/>
</dbReference>
<evidence type="ECO:0000259" key="5">
    <source>
        <dbReference type="Pfam" id="PF02747"/>
    </source>
</evidence>
<dbReference type="Pfam" id="PF02747">
    <property type="entry name" value="PCNA_C"/>
    <property type="match status" value="1"/>
</dbReference>
<keyword evidence="3" id="KW-0235">DNA replication</keyword>
<protein>
    <recommendedName>
        <fullName evidence="7">PCNA</fullName>
    </recommendedName>
</protein>
<keyword evidence="2 3" id="KW-0238">DNA-binding</keyword>
<dbReference type="SUPFAM" id="SSF55979">
    <property type="entry name" value="DNA clamp"/>
    <property type="match status" value="2"/>
</dbReference>
<dbReference type="InterPro" id="IPR022649">
    <property type="entry name" value="Pr_cel_nuc_antig_C"/>
</dbReference>
<evidence type="ECO:0000256" key="3">
    <source>
        <dbReference type="RuleBase" id="RU003671"/>
    </source>
</evidence>
<dbReference type="CDD" id="cd00577">
    <property type="entry name" value="PCNA"/>
    <property type="match status" value="1"/>
</dbReference>
<dbReference type="Gene3D" id="3.70.10.10">
    <property type="match status" value="1"/>
</dbReference>
<dbReference type="PANTHER" id="PTHR11352:SF0">
    <property type="entry name" value="PROLIFERATING CELL NUCLEAR ANTIGEN"/>
    <property type="match status" value="1"/>
</dbReference>
<dbReference type="InterPro" id="IPR000730">
    <property type="entry name" value="Pr_cel_nuc_antig"/>
</dbReference>
<proteinExistence type="inferred from homology"/>
<dbReference type="GO" id="GO:0003677">
    <property type="term" value="F:DNA binding"/>
    <property type="evidence" value="ECO:0007669"/>
    <property type="project" value="UniProtKB-KW"/>
</dbReference>
<dbReference type="PANTHER" id="PTHR11352">
    <property type="entry name" value="PROLIFERATING CELL NUCLEAR ANTIGEN"/>
    <property type="match status" value="1"/>
</dbReference>
<evidence type="ECO:0000313" key="6">
    <source>
        <dbReference type="EMBL" id="QDI74118.1"/>
    </source>
</evidence>
<evidence type="ECO:0000256" key="2">
    <source>
        <dbReference type="ARBA" id="ARBA00023125"/>
    </source>
</evidence>
<evidence type="ECO:0008006" key="7">
    <source>
        <dbReference type="Google" id="ProtNLM"/>
    </source>
</evidence>
<evidence type="ECO:0000256" key="1">
    <source>
        <dbReference type="ARBA" id="ARBA00010462"/>
    </source>
</evidence>
<dbReference type="EMBL" id="MK570059">
    <property type="protein sequence ID" value="QDI74118.1"/>
    <property type="molecule type" value="Genomic_DNA"/>
</dbReference>
<dbReference type="Pfam" id="PF00705">
    <property type="entry name" value="PCNA_N"/>
    <property type="match status" value="1"/>
</dbReference>
<dbReference type="InterPro" id="IPR022648">
    <property type="entry name" value="Pr_cel_nuc_antig_N"/>
</dbReference>